<reference evidence="7" key="2">
    <citation type="submission" date="2025-08" db="UniProtKB">
        <authorList>
            <consortium name="RefSeq"/>
        </authorList>
    </citation>
    <scope>IDENTIFICATION</scope>
    <source>
        <tissue evidence="7">Young leaves</tissue>
    </source>
</reference>
<comment type="similarity">
    <text evidence="1">Belongs to the cyclin family. Cyclin U/P subfamily.</text>
</comment>
<evidence type="ECO:0000256" key="3">
    <source>
        <dbReference type="ARBA" id="ARBA00023127"/>
    </source>
</evidence>
<keyword evidence="2" id="KW-0132">Cell division</keyword>
<name>A0A8B7BVH0_PHODC</name>
<accession>A0A8B7BVH0</accession>
<keyword evidence="4" id="KW-0131">Cell cycle</keyword>
<dbReference type="AlphaFoldDB" id="A0A8B7BVH0"/>
<dbReference type="InterPro" id="IPR012389">
    <property type="entry name" value="Cyclin_P/U"/>
</dbReference>
<evidence type="ECO:0000313" key="6">
    <source>
        <dbReference type="Proteomes" id="UP000228380"/>
    </source>
</evidence>
<dbReference type="GO" id="GO:0019901">
    <property type="term" value="F:protein kinase binding"/>
    <property type="evidence" value="ECO:0007669"/>
    <property type="project" value="UniProtKB-UniRule"/>
</dbReference>
<dbReference type="InterPro" id="IPR013922">
    <property type="entry name" value="Cyclin_PHO80-like"/>
</dbReference>
<protein>
    <recommendedName>
        <fullName evidence="5">Cyclin</fullName>
    </recommendedName>
</protein>
<dbReference type="PANTHER" id="PTHR15615">
    <property type="match status" value="1"/>
</dbReference>
<evidence type="ECO:0000256" key="5">
    <source>
        <dbReference type="PIRNR" id="PIRNR027110"/>
    </source>
</evidence>
<evidence type="ECO:0000313" key="7">
    <source>
        <dbReference type="RefSeq" id="XP_008786194.2"/>
    </source>
</evidence>
<dbReference type="PANTHER" id="PTHR15615:SF91">
    <property type="entry name" value="CYCLIN-P4-1"/>
    <property type="match status" value="1"/>
</dbReference>
<dbReference type="GeneID" id="103704610"/>
<organism evidence="6 7">
    <name type="scientific">Phoenix dactylifera</name>
    <name type="common">Date palm</name>
    <dbReference type="NCBI Taxonomy" id="42345"/>
    <lineage>
        <taxon>Eukaryota</taxon>
        <taxon>Viridiplantae</taxon>
        <taxon>Streptophyta</taxon>
        <taxon>Embryophyta</taxon>
        <taxon>Tracheophyta</taxon>
        <taxon>Spermatophyta</taxon>
        <taxon>Magnoliopsida</taxon>
        <taxon>Liliopsida</taxon>
        <taxon>Arecaceae</taxon>
        <taxon>Coryphoideae</taxon>
        <taxon>Phoeniceae</taxon>
        <taxon>Phoenix</taxon>
    </lineage>
</organism>
<dbReference type="Pfam" id="PF08613">
    <property type="entry name" value="Cyclin"/>
    <property type="match status" value="1"/>
</dbReference>
<keyword evidence="6" id="KW-1185">Reference proteome</keyword>
<evidence type="ECO:0000256" key="1">
    <source>
        <dbReference type="ARBA" id="ARBA00007215"/>
    </source>
</evidence>
<dbReference type="OrthoDB" id="337735at2759"/>
<dbReference type="SUPFAM" id="SSF47954">
    <property type="entry name" value="Cyclin-like"/>
    <property type="match status" value="1"/>
</dbReference>
<sequence length="194" mass="22268">MAEMRGEDRRAIPRAVSALSSILQRVADLSDLAVHRPPPLHHRAAAFHGLRRPNISVHGYLERIFRHADCSPACYAVAYVYLDRFTRRHPPVLIDSFNVHRLLITTILAAVKFMDDIHYGNAYFAKVGGISLMEMNCLEMDFLFGVGFELNVTPMIFHSCCYLLWRETYQWELPPAPLRFQYCCSTEEESSSCQ</sequence>
<dbReference type="Gene3D" id="1.10.472.10">
    <property type="entry name" value="Cyclin-like"/>
    <property type="match status" value="1"/>
</dbReference>
<evidence type="ECO:0000256" key="4">
    <source>
        <dbReference type="ARBA" id="ARBA00023306"/>
    </source>
</evidence>
<dbReference type="RefSeq" id="XP_008786194.2">
    <property type="nucleotide sequence ID" value="XM_008787972.3"/>
</dbReference>
<dbReference type="PIRSF" id="PIRSF027110">
    <property type="entry name" value="PREG"/>
    <property type="match status" value="1"/>
</dbReference>
<dbReference type="Proteomes" id="UP000228380">
    <property type="component" value="Chromosome 5"/>
</dbReference>
<reference evidence="6" key="1">
    <citation type="journal article" date="2019" name="Nat. Commun.">
        <title>Genome-wide association mapping of date palm fruit traits.</title>
        <authorList>
            <person name="Hazzouri K.M."/>
            <person name="Gros-Balthazard M."/>
            <person name="Flowers J.M."/>
            <person name="Copetti D."/>
            <person name="Lemansour A."/>
            <person name="Lebrun M."/>
            <person name="Masmoudi K."/>
            <person name="Ferrand S."/>
            <person name="Dhar M.I."/>
            <person name="Fresquez Z.A."/>
            <person name="Rosas U."/>
            <person name="Zhang J."/>
            <person name="Talag J."/>
            <person name="Lee S."/>
            <person name="Kudrna D."/>
            <person name="Powell R.F."/>
            <person name="Leitch I.J."/>
            <person name="Krueger R.R."/>
            <person name="Wing R.A."/>
            <person name="Amiri K.M.A."/>
            <person name="Purugganan M.D."/>
        </authorList>
    </citation>
    <scope>NUCLEOTIDE SEQUENCE [LARGE SCALE GENOMIC DNA]</scope>
    <source>
        <strain evidence="6">cv. Khalas</strain>
    </source>
</reference>
<dbReference type="KEGG" id="pda:103704610"/>
<evidence type="ECO:0000256" key="2">
    <source>
        <dbReference type="ARBA" id="ARBA00022618"/>
    </source>
</evidence>
<gene>
    <name evidence="7" type="primary">LOC103704610</name>
</gene>
<proteinExistence type="inferred from homology"/>
<dbReference type="GO" id="GO:0051301">
    <property type="term" value="P:cell division"/>
    <property type="evidence" value="ECO:0007669"/>
    <property type="project" value="UniProtKB-UniRule"/>
</dbReference>
<keyword evidence="3 5" id="KW-0195">Cyclin</keyword>
<dbReference type="InterPro" id="IPR036915">
    <property type="entry name" value="Cyclin-like_sf"/>
</dbReference>